<evidence type="ECO:0000313" key="1">
    <source>
        <dbReference type="EMBL" id="KAE9407466.1"/>
    </source>
</evidence>
<gene>
    <name evidence="1" type="ORF">BT96DRAFT_954411</name>
</gene>
<dbReference type="AlphaFoldDB" id="A0A6A4IA03"/>
<organism evidence="1 2">
    <name type="scientific">Gymnopus androsaceus JB14</name>
    <dbReference type="NCBI Taxonomy" id="1447944"/>
    <lineage>
        <taxon>Eukaryota</taxon>
        <taxon>Fungi</taxon>
        <taxon>Dikarya</taxon>
        <taxon>Basidiomycota</taxon>
        <taxon>Agaricomycotina</taxon>
        <taxon>Agaricomycetes</taxon>
        <taxon>Agaricomycetidae</taxon>
        <taxon>Agaricales</taxon>
        <taxon>Marasmiineae</taxon>
        <taxon>Omphalotaceae</taxon>
        <taxon>Gymnopus</taxon>
    </lineage>
</organism>
<dbReference type="Pfam" id="PF18759">
    <property type="entry name" value="Plavaka"/>
    <property type="match status" value="1"/>
</dbReference>
<dbReference type="Proteomes" id="UP000799118">
    <property type="component" value="Unassembled WGS sequence"/>
</dbReference>
<proteinExistence type="predicted"/>
<sequence>MHRYGQIMMGKSLLETRTDFEVAALALECLMNKQQTNTLIQLICHVQQGFDQCTLKNYDELQEMWDSAAEKSTKFVQEEIKVPYREQIESFDLFYRPLWDWVRELLLDPNVVSKMEWHAQHQFRFDEANGKWKQFISEPWTANRWWKIQDTLPANAVPLCIIFYADKSKLSSFGTAMGYPVIARLANLPIDIRNGVGAGGGRVVGWYPIVPEDSERSGKTDFVDFKCIVWHESASKILDSLVEYSQTGYHMSCGDHVKCLMYPLIFFKTADFEEQCVMCLTRGLGGLCPCTCCLIPKANLAKYTIAELRTPQLAIEILAQANAASTSAEKEEILKEYSLRPVFNAFLKLANGDPYQSVTFDDLHFQDGGLWGDHLFVQGKAQILNLPNHRALSTKVDQWYKDFPRWCNIHHFADGVFKLSFNDGSKHHDISKKYDSLDDDFNKSWAFIKLHYHLHLFDDIQDKGILRGLRPLRKIYLNRTNFKDTGSQITRIEHQCVVSGLIRGGIELLDELLKPPVAEEIPLDIENPTNNPHFSIGSKLQAIKFAKLEQSGMLFARFHILLSKFISELLLASSIPLPGGQYVKYTVNDMITPYQYLKINYHSLDTWQIEVDYLRCNPCFNDAPQYDFILFDSMSGPVFAQLCYVFTTIVGGKTCTDKDLSLLRLHKETKTEFISVHSIIRGAVIVPTDLSDEAIVWDALDGDMFLRVLKHFPGYTTGFYKT</sequence>
<evidence type="ECO:0000313" key="2">
    <source>
        <dbReference type="Proteomes" id="UP000799118"/>
    </source>
</evidence>
<reference evidence="1" key="1">
    <citation type="journal article" date="2019" name="Environ. Microbiol.">
        <title>Fungal ecological strategies reflected in gene transcription - a case study of two litter decomposers.</title>
        <authorList>
            <person name="Barbi F."/>
            <person name="Kohler A."/>
            <person name="Barry K."/>
            <person name="Baskaran P."/>
            <person name="Daum C."/>
            <person name="Fauchery L."/>
            <person name="Ihrmark K."/>
            <person name="Kuo A."/>
            <person name="LaButti K."/>
            <person name="Lipzen A."/>
            <person name="Morin E."/>
            <person name="Grigoriev I.V."/>
            <person name="Henrissat B."/>
            <person name="Lindahl B."/>
            <person name="Martin F."/>
        </authorList>
    </citation>
    <scope>NUCLEOTIDE SEQUENCE</scope>
    <source>
        <strain evidence="1">JB14</strain>
    </source>
</reference>
<protein>
    <submittedName>
        <fullName evidence="1">Uncharacterized protein</fullName>
    </submittedName>
</protein>
<keyword evidence="2" id="KW-1185">Reference proteome</keyword>
<dbReference type="OrthoDB" id="3239511at2759"/>
<dbReference type="EMBL" id="ML769395">
    <property type="protein sequence ID" value="KAE9407466.1"/>
    <property type="molecule type" value="Genomic_DNA"/>
</dbReference>
<name>A0A6A4IA03_9AGAR</name>
<dbReference type="InterPro" id="IPR041078">
    <property type="entry name" value="Plavaka"/>
</dbReference>
<accession>A0A6A4IA03</accession>